<gene>
    <name evidence="2" type="ORF">TrCOL_g11460</name>
</gene>
<accession>A0A9W7FX37</accession>
<organism evidence="2 3">
    <name type="scientific">Triparma columacea</name>
    <dbReference type="NCBI Taxonomy" id="722753"/>
    <lineage>
        <taxon>Eukaryota</taxon>
        <taxon>Sar</taxon>
        <taxon>Stramenopiles</taxon>
        <taxon>Ochrophyta</taxon>
        <taxon>Bolidophyceae</taxon>
        <taxon>Parmales</taxon>
        <taxon>Triparmaceae</taxon>
        <taxon>Triparma</taxon>
    </lineage>
</organism>
<evidence type="ECO:0000313" key="3">
    <source>
        <dbReference type="Proteomes" id="UP001165065"/>
    </source>
</evidence>
<reference evidence="3" key="1">
    <citation type="journal article" date="2023" name="Commun. Biol.">
        <title>Genome analysis of Parmales, the sister group of diatoms, reveals the evolutionary specialization of diatoms from phago-mixotrophs to photoautotrophs.</title>
        <authorList>
            <person name="Ban H."/>
            <person name="Sato S."/>
            <person name="Yoshikawa S."/>
            <person name="Yamada K."/>
            <person name="Nakamura Y."/>
            <person name="Ichinomiya M."/>
            <person name="Sato N."/>
            <person name="Blanc-Mathieu R."/>
            <person name="Endo H."/>
            <person name="Kuwata A."/>
            <person name="Ogata H."/>
        </authorList>
    </citation>
    <scope>NUCLEOTIDE SEQUENCE [LARGE SCALE GENOMIC DNA]</scope>
</reference>
<dbReference type="OrthoDB" id="224489at2759"/>
<dbReference type="EMBL" id="BRYA01000602">
    <property type="protein sequence ID" value="GMI25113.1"/>
    <property type="molecule type" value="Genomic_DNA"/>
</dbReference>
<evidence type="ECO:0000313" key="2">
    <source>
        <dbReference type="EMBL" id="GMI25113.1"/>
    </source>
</evidence>
<evidence type="ECO:0000256" key="1">
    <source>
        <dbReference type="SAM" id="MobiDB-lite"/>
    </source>
</evidence>
<keyword evidence="3" id="KW-1185">Reference proteome</keyword>
<dbReference type="Proteomes" id="UP001165065">
    <property type="component" value="Unassembled WGS sequence"/>
</dbReference>
<comment type="caution">
    <text evidence="2">The sequence shown here is derived from an EMBL/GenBank/DDBJ whole genome shotgun (WGS) entry which is preliminary data.</text>
</comment>
<name>A0A9W7FX37_9STRA</name>
<protein>
    <submittedName>
        <fullName evidence="2">Uncharacterized protein</fullName>
    </submittedName>
</protein>
<sequence>MEGEVEADAGSVNDAGETNYASEPPSGLNHAPSAICGPVDIDYTALGPEQGKLVKLLDDRGAVEGLIDNSTGVDVKVIELADVFHDERDKIIDFLLTDCEQGKFRRKTLQEYDEMEGVVRRLVYWQHYGSRNKFVEFLLDVKVVSPDKSTNIMELTSLDEEDLSDEATMKLVEILASVKTKTVKRGVIKGKLSFTGFEFGQTAVTMVGTLKAEERATKMKPEVNVRTVKSFKSAKSNVGRIESSISSVKKSAYKDVFVSWKGILDEVMKKFRQPAVIDERRKAHFVEKVMPNVQTLTEEEDRMLESVAGLEEKLYKKGKRVKGTLKEGIDKFLWRDGDNVWAAFGVTVDKSAKGVMAEQFLLDTFEKSEKHFKNHGNLPRVIRNDFEGTRSMHYHLGVKVPAATNRLFEMWFVWKEVILENDKTSYMSAFVPLTEYPGGGFKDLSKEGFVLAETRGVYFFNEIAPNVCRVTRIQTVDLKFSGIHKTVMDNAIEYLAKNELVEANRLQKKFRRNGKEVDAEVRGALVERMREGVELEEDQKKVFEELEELFDGEDEKGWGPLKSPYEGVKMEIMYKQQEKREKTLGFGRAKCITDCSAEEAAAWFFEYCSRERMVMSQEEGAPARLEMRKGGKGRVNEKLFATVKKLPFPLHKREFVLRFVWQRGHLDG</sequence>
<feature type="region of interest" description="Disordered" evidence="1">
    <location>
        <begin position="1"/>
        <end position="31"/>
    </location>
</feature>
<feature type="non-terminal residue" evidence="2">
    <location>
        <position position="668"/>
    </location>
</feature>
<dbReference type="AlphaFoldDB" id="A0A9W7FX37"/>
<proteinExistence type="predicted"/>